<gene>
    <name evidence="4" type="primary">LOC111357316</name>
</gene>
<dbReference type="PANTHER" id="PTHR47326">
    <property type="entry name" value="TRANSPOSABLE ELEMENT TC3 TRANSPOSASE-LIKE PROTEIN"/>
    <property type="match status" value="1"/>
</dbReference>
<dbReference type="Proteomes" id="UP000301870">
    <property type="component" value="Chromosome 2"/>
</dbReference>
<organism evidence="3 4">
    <name type="scientific">Spodoptera litura</name>
    <name type="common">Asian cotton leafworm</name>
    <dbReference type="NCBI Taxonomy" id="69820"/>
    <lineage>
        <taxon>Eukaryota</taxon>
        <taxon>Metazoa</taxon>
        <taxon>Ecdysozoa</taxon>
        <taxon>Arthropoda</taxon>
        <taxon>Hexapoda</taxon>
        <taxon>Insecta</taxon>
        <taxon>Pterygota</taxon>
        <taxon>Neoptera</taxon>
        <taxon>Endopterygota</taxon>
        <taxon>Lepidoptera</taxon>
        <taxon>Glossata</taxon>
        <taxon>Ditrysia</taxon>
        <taxon>Noctuoidea</taxon>
        <taxon>Noctuidae</taxon>
        <taxon>Amphipyrinae</taxon>
        <taxon>Spodoptera</taxon>
    </lineage>
</organism>
<dbReference type="Pfam" id="PF14214">
    <property type="entry name" value="Helitron_like_N"/>
    <property type="match status" value="1"/>
</dbReference>
<sequence length="730" mass="85039">MPPARRANIGRRTRNANDVALLRRSQTADERAQANASQRERNARNGFVNPVPVLNLARPSRIRRAVLAEMMRAAFNYNSQIDYSETPGMCCANGKVRLPALETPPEPLYSFIFGTSQASKHFLSHIQQYNSAFQMTSFGATKIIRDNFMPTFKIQGQIYHQAGSLLPYPDADHQFLQIYFIGDENRELDQRCAIVSNTRREIIRELQRFFHQHNALVQLFKIALDRMPTDNHKIVIRADRTPFGEHARRFNAPTIDEVAIVILGDQFQSRDIVLHRRNEQLQRVSELHRSYDALQYPILHWKGDDGYHINIPMIDPRTGLHIQKKVSAMNFYSYRLMIRPQEQNYILKCGKLYHQYIVDMYAKIETERLNFIRFNQAKLRSEEYIHLQDAIANDANVNDIGRLTILPSSYIGSPRHMNEYAQDAMSYFLEKTFIKGSQVVAKNYDEIVQRFRSDPTTSTNIVARELGISQWKVWFTVNTAGLYPYHYTPVHVIEEGDPVRRLDFCRFMLNADLENPAFLKHILWTDESKFDKDGITNYHNAHYWASKENRNPNKKRPKGSQRRFSLNVWMGIISNHLIGPHFLPDNLNGEDYENFLRNDLPELLEDLPLSLNDNNMWYQHDGCPAHYRRSVREWLDTNYPNKWIGRGGPIPWPARSPDLTPMDFYLWGHMKSLVYNEPHPISSVDVLRQKIIDAANEIRRGLTTGVVKSGLRHRMRICVRNRGGHVEHVL</sequence>
<dbReference type="RefSeq" id="XP_022827719.1">
    <property type="nucleotide sequence ID" value="XM_022971951.1"/>
</dbReference>
<dbReference type="AlphaFoldDB" id="A0A9J7EG63"/>
<reference evidence="4" key="1">
    <citation type="submission" date="2025-08" db="UniProtKB">
        <authorList>
            <consortium name="RefSeq"/>
        </authorList>
    </citation>
    <scope>IDENTIFICATION</scope>
    <source>
        <strain evidence="4">Ishihara</strain>
        <tissue evidence="4">Whole body</tissue>
    </source>
</reference>
<dbReference type="PANTHER" id="PTHR47326:SF1">
    <property type="entry name" value="HTH PSQ-TYPE DOMAIN-CONTAINING PROTEIN"/>
    <property type="match status" value="1"/>
</dbReference>
<accession>A0A9J7EG63</accession>
<feature type="domain" description="Helitron helicase-like" evidence="2">
    <location>
        <begin position="331"/>
        <end position="428"/>
    </location>
</feature>
<name>A0A9J7EG63_SPOLT</name>
<proteinExistence type="predicted"/>
<feature type="region of interest" description="Disordered" evidence="1">
    <location>
        <begin position="25"/>
        <end position="44"/>
    </location>
</feature>
<evidence type="ECO:0000259" key="2">
    <source>
        <dbReference type="Pfam" id="PF14214"/>
    </source>
</evidence>
<evidence type="ECO:0000313" key="3">
    <source>
        <dbReference type="Proteomes" id="UP000301870"/>
    </source>
</evidence>
<dbReference type="OrthoDB" id="6930896at2759"/>
<dbReference type="InterPro" id="IPR036397">
    <property type="entry name" value="RNaseH_sf"/>
</dbReference>
<dbReference type="InterPro" id="IPR025476">
    <property type="entry name" value="Helitron_helicase-like"/>
</dbReference>
<keyword evidence="3" id="KW-1185">Reference proteome</keyword>
<dbReference type="GeneID" id="111357316"/>
<evidence type="ECO:0000256" key="1">
    <source>
        <dbReference type="SAM" id="MobiDB-lite"/>
    </source>
</evidence>
<feature type="compositionally biased region" description="Basic and acidic residues" evidence="1">
    <location>
        <begin position="26"/>
        <end position="43"/>
    </location>
</feature>
<dbReference type="GO" id="GO:0003676">
    <property type="term" value="F:nucleic acid binding"/>
    <property type="evidence" value="ECO:0007669"/>
    <property type="project" value="InterPro"/>
</dbReference>
<dbReference type="KEGG" id="sliu:111357316"/>
<evidence type="ECO:0000313" key="4">
    <source>
        <dbReference type="RefSeq" id="XP_022827719.1"/>
    </source>
</evidence>
<dbReference type="Gene3D" id="3.30.420.10">
    <property type="entry name" value="Ribonuclease H-like superfamily/Ribonuclease H"/>
    <property type="match status" value="1"/>
</dbReference>
<protein>
    <submittedName>
        <fullName evidence="4">Uncharacterized protein LOC111357316</fullName>
    </submittedName>
</protein>